<evidence type="ECO:0000313" key="1">
    <source>
        <dbReference type="EMBL" id="MBC5786387.1"/>
    </source>
</evidence>
<protein>
    <submittedName>
        <fullName evidence="1">Uncharacterized protein</fullName>
    </submittedName>
</protein>
<comment type="caution">
    <text evidence="1">The sequence shown here is derived from an EMBL/GenBank/DDBJ whole genome shotgun (WGS) entry which is preliminary data.</text>
</comment>
<organism evidence="1 2">
    <name type="scientific">Ramlibacter cellulosilyticus</name>
    <dbReference type="NCBI Taxonomy" id="2764187"/>
    <lineage>
        <taxon>Bacteria</taxon>
        <taxon>Pseudomonadati</taxon>
        <taxon>Pseudomonadota</taxon>
        <taxon>Betaproteobacteria</taxon>
        <taxon>Burkholderiales</taxon>
        <taxon>Comamonadaceae</taxon>
        <taxon>Ramlibacter</taxon>
    </lineage>
</organism>
<dbReference type="AlphaFoldDB" id="A0A923SHY9"/>
<name>A0A923SHY9_9BURK</name>
<keyword evidence="2" id="KW-1185">Reference proteome</keyword>
<dbReference type="EMBL" id="JACORT010000019">
    <property type="protein sequence ID" value="MBC5786387.1"/>
    <property type="molecule type" value="Genomic_DNA"/>
</dbReference>
<dbReference type="RefSeq" id="WP_187079134.1">
    <property type="nucleotide sequence ID" value="NZ_JACORT010000019.1"/>
</dbReference>
<gene>
    <name evidence="1" type="ORF">H8N03_25845</name>
</gene>
<dbReference type="Proteomes" id="UP000608513">
    <property type="component" value="Unassembled WGS sequence"/>
</dbReference>
<accession>A0A923SHY9</accession>
<evidence type="ECO:0000313" key="2">
    <source>
        <dbReference type="Proteomes" id="UP000608513"/>
    </source>
</evidence>
<sequence length="191" mass="21460">MDILHLAAPCRNVPVTSTLDRTMGLLCELFVAKHGDALRFERRLEHAVPPRYERGDAKGLLPVSFEVLWAVAERKPFDPYVHTLPDLYFWSHARSGIGRLRQRLAVWRAMALALVGRDIGTSWLHQFPRGFVVKLAQMNDAEAEEIAGTWAGTDDMKNIGTVHARETLNTLRTLARRAEGSGKGLYLWGSV</sequence>
<proteinExistence type="predicted"/>
<reference evidence="1" key="1">
    <citation type="submission" date="2020-08" db="EMBL/GenBank/DDBJ databases">
        <title>Ramlibacter sp. USB13 16S ribosomal RNA gene genome sequencing and assembly.</title>
        <authorList>
            <person name="Kang M."/>
        </authorList>
    </citation>
    <scope>NUCLEOTIDE SEQUENCE</scope>
    <source>
        <strain evidence="1">USB13</strain>
    </source>
</reference>